<keyword evidence="5" id="KW-0067">ATP-binding</keyword>
<evidence type="ECO:0000259" key="6">
    <source>
        <dbReference type="PROSITE" id="PS50011"/>
    </source>
</evidence>
<evidence type="ECO:0000313" key="8">
    <source>
        <dbReference type="Proteomes" id="UP000324800"/>
    </source>
</evidence>
<dbReference type="SUPFAM" id="SSF53300">
    <property type="entry name" value="vWA-like"/>
    <property type="match status" value="1"/>
</dbReference>
<feature type="domain" description="Protein kinase" evidence="6">
    <location>
        <begin position="7"/>
        <end position="284"/>
    </location>
</feature>
<dbReference type="InterPro" id="IPR011989">
    <property type="entry name" value="ARM-like"/>
</dbReference>
<dbReference type="GO" id="GO:0004674">
    <property type="term" value="F:protein serine/threonine kinase activity"/>
    <property type="evidence" value="ECO:0007669"/>
    <property type="project" value="UniProtKB-EC"/>
</dbReference>
<organism evidence="7 8">
    <name type="scientific">Streblomastix strix</name>
    <dbReference type="NCBI Taxonomy" id="222440"/>
    <lineage>
        <taxon>Eukaryota</taxon>
        <taxon>Metamonada</taxon>
        <taxon>Preaxostyla</taxon>
        <taxon>Oxymonadida</taxon>
        <taxon>Streblomastigidae</taxon>
        <taxon>Streblomastix</taxon>
    </lineage>
</organism>
<dbReference type="PROSITE" id="PS50011">
    <property type="entry name" value="PROTEIN_KINASE_DOM"/>
    <property type="match status" value="1"/>
</dbReference>
<dbReference type="Pfam" id="PF00092">
    <property type="entry name" value="VWA"/>
    <property type="match status" value="1"/>
</dbReference>
<evidence type="ECO:0000256" key="3">
    <source>
        <dbReference type="ARBA" id="ARBA00022741"/>
    </source>
</evidence>
<dbReference type="InterPro" id="IPR016024">
    <property type="entry name" value="ARM-type_fold"/>
</dbReference>
<dbReference type="Pfam" id="PF00069">
    <property type="entry name" value="Pkinase"/>
    <property type="match status" value="2"/>
</dbReference>
<dbReference type="InterPro" id="IPR002035">
    <property type="entry name" value="VWF_A"/>
</dbReference>
<evidence type="ECO:0000256" key="4">
    <source>
        <dbReference type="ARBA" id="ARBA00022777"/>
    </source>
</evidence>
<proteinExistence type="predicted"/>
<evidence type="ECO:0000256" key="1">
    <source>
        <dbReference type="ARBA" id="ARBA00012513"/>
    </source>
</evidence>
<accession>A0A5J4X3A2</accession>
<dbReference type="Proteomes" id="UP000324800">
    <property type="component" value="Unassembled WGS sequence"/>
</dbReference>
<dbReference type="InterPro" id="IPR000719">
    <property type="entry name" value="Prot_kinase_dom"/>
</dbReference>
<protein>
    <recommendedName>
        <fullName evidence="1">non-specific serine/threonine protein kinase</fullName>
        <ecNumber evidence="1">2.7.11.1</ecNumber>
    </recommendedName>
</protein>
<evidence type="ECO:0000313" key="7">
    <source>
        <dbReference type="EMBL" id="KAA6401690.1"/>
    </source>
</evidence>
<keyword evidence="3" id="KW-0547">Nucleotide-binding</keyword>
<dbReference type="EC" id="2.7.11.1" evidence="1"/>
<dbReference type="AlphaFoldDB" id="A0A5J4X3A2"/>
<evidence type="ECO:0000256" key="2">
    <source>
        <dbReference type="ARBA" id="ARBA00022679"/>
    </source>
</evidence>
<dbReference type="InterPro" id="IPR050660">
    <property type="entry name" value="NEK_Ser/Thr_kinase"/>
</dbReference>
<keyword evidence="4 7" id="KW-0418">Kinase</keyword>
<dbReference type="PANTHER" id="PTHR43671">
    <property type="entry name" value="SERINE/THREONINE-PROTEIN KINASE NEK"/>
    <property type="match status" value="1"/>
</dbReference>
<dbReference type="GO" id="GO:0005524">
    <property type="term" value="F:ATP binding"/>
    <property type="evidence" value="ECO:0007669"/>
    <property type="project" value="UniProtKB-KW"/>
</dbReference>
<dbReference type="CDD" id="cd00198">
    <property type="entry name" value="vWFA"/>
    <property type="match status" value="1"/>
</dbReference>
<gene>
    <name evidence="7" type="ORF">EZS28_002775</name>
</gene>
<dbReference type="SUPFAM" id="SSF56112">
    <property type="entry name" value="Protein kinase-like (PK-like)"/>
    <property type="match status" value="1"/>
</dbReference>
<keyword evidence="2" id="KW-0808">Transferase</keyword>
<reference evidence="7 8" key="1">
    <citation type="submission" date="2019-03" db="EMBL/GenBank/DDBJ databases">
        <title>Single cell metagenomics reveals metabolic interactions within the superorganism composed of flagellate Streblomastix strix and complex community of Bacteroidetes bacteria on its surface.</title>
        <authorList>
            <person name="Treitli S.C."/>
            <person name="Kolisko M."/>
            <person name="Husnik F."/>
            <person name="Keeling P."/>
            <person name="Hampl V."/>
        </authorList>
    </citation>
    <scope>NUCLEOTIDE SEQUENCE [LARGE SCALE GENOMIC DNA]</scope>
    <source>
        <strain evidence="7">ST1C</strain>
    </source>
</reference>
<dbReference type="InterPro" id="IPR008271">
    <property type="entry name" value="Ser/Thr_kinase_AS"/>
</dbReference>
<dbReference type="Gene3D" id="1.10.510.10">
    <property type="entry name" value="Transferase(Phosphotransferase) domain 1"/>
    <property type="match status" value="1"/>
</dbReference>
<comment type="caution">
    <text evidence="7">The sequence shown here is derived from an EMBL/GenBank/DDBJ whole genome shotgun (WGS) entry which is preliminary data.</text>
</comment>
<dbReference type="EMBL" id="SNRW01000348">
    <property type="protein sequence ID" value="KAA6401690.1"/>
    <property type="molecule type" value="Genomic_DNA"/>
</dbReference>
<dbReference type="SMART" id="SM00327">
    <property type="entry name" value="VWA"/>
    <property type="match status" value="1"/>
</dbReference>
<dbReference type="Gene3D" id="3.40.50.410">
    <property type="entry name" value="von Willebrand factor, type A domain"/>
    <property type="match status" value="1"/>
</dbReference>
<dbReference type="InterPro" id="IPR011009">
    <property type="entry name" value="Kinase-like_dom_sf"/>
</dbReference>
<name>A0A5J4X3A2_9EUKA</name>
<sequence>MSKQSDYQIIRALGHGAFGTTFLVVENATGKQCAWKRITITSDEDRRLAQLELEMLQRVRGDYLVQFLGSFEDKHEFFIMMEYCDKGDLRKYMNDLIERESFPSVDEIWNILTQMVEALHSLHEMDIIHRDFKPENVFLTGENHVKIGDFELARIAQQTQQYYTKVGGTTVYFSPELLEEEEDESDSGSDSDFNKIHKRPTFVVVQTQESDVFALGEICYELIVLKHPFAGKQGKITNKRIKKCTPKQLPSRISEQLKQIVMAMLNKDPARRPTTGQLLEHPEIARRIIQQRRDSNIQLENQMQTSKQVDSTISSAQQSSLSEIQQINSDSELRYQLKNLILIVERLTKPLIGTKNQITGIIKEQERACQIFNDMFQNYENEKGRKYAIEFGIVDLLLHILTTYELNQITVPFCISIYSFTSFCSRDIRLQLIQKKPYPALVRILSLADAEAAGYAISSIHNLVIEGIANFDDDDEPNQHFDLIQRCNGASKIYELFLRNISKATRDCAAACIGLIYRAKEIGDAQMRSDIIQHLKFLICSDSDEQARKASVNALNYLACNQAFVAFTDNCEHESSIILSKNTSLYPALIRLISHPHETIASNAISSVRTFGTFDASTSLWKVVSKLNIVPELHEFYISVLLKLEKDSRITPAFFPAFNLCSFQLCDDNSFNGFRILVVCLYIGAVLKKKGFTYSFVCSYGDGLKELQRVDKERCPYSQLWLFSSEGDGELPDEALDKDINKVAPFLEATVEFWKNGGGLFLFCDNHPYNFEPNHLLQNHFNFTHEGRNGVSVVRFGENYLGKNQIKVAPSENITHSSFSPKVHLEAPGPSKKRISLRLGLIKFSEGNTISFAVDEKVRPLTTAEQLWPFTAFAWTSENVDPLHPFIQFFDPKISKESEASYCSETCQGSTLSPGPIVLLGGFTSAFSEFGEDEKGSGRLVVSITCWLTRYEERFYAHRTSGSEILTTTPALTKHYSVPTFNGFGTKPVIIHPRYSILMLDGSGSMGGQPYQKLIEAAKGNIDIQTQNNGIMSIISFQNTAQIINEKQKRRLANNEGYYGQNTFFNLALQSAVQIAQRNPPEYECKVVFFTDGGNNGGDFTGSANWIHQMKVRIDAVVFGGADENALKLLIRGEGRVSVEKQWMMLHKLSI</sequence>
<dbReference type="InterPro" id="IPR036465">
    <property type="entry name" value="vWFA_dom_sf"/>
</dbReference>
<evidence type="ECO:0000256" key="5">
    <source>
        <dbReference type="ARBA" id="ARBA00022840"/>
    </source>
</evidence>
<dbReference type="SUPFAM" id="SSF48371">
    <property type="entry name" value="ARM repeat"/>
    <property type="match status" value="1"/>
</dbReference>
<dbReference type="PANTHER" id="PTHR43671:SF13">
    <property type="entry name" value="SERINE_THREONINE-PROTEIN KINASE NEK2"/>
    <property type="match status" value="1"/>
</dbReference>
<dbReference type="PROSITE" id="PS00108">
    <property type="entry name" value="PROTEIN_KINASE_ST"/>
    <property type="match status" value="1"/>
</dbReference>
<dbReference type="Gene3D" id="1.25.10.10">
    <property type="entry name" value="Leucine-rich Repeat Variant"/>
    <property type="match status" value="1"/>
</dbReference>